<feature type="binding site" evidence="2">
    <location>
        <begin position="184"/>
        <end position="186"/>
    </location>
    <ligand>
        <name>substrate</name>
    </ligand>
</feature>
<dbReference type="InterPro" id="IPR036424">
    <property type="entry name" value="UPP_synth-like_sf"/>
</dbReference>
<feature type="binding site" evidence="2">
    <location>
        <position position="30"/>
    </location>
    <ligand>
        <name>substrate</name>
    </ligand>
</feature>
<dbReference type="GO" id="GO:0016094">
    <property type="term" value="P:polyprenol biosynthetic process"/>
    <property type="evidence" value="ECO:0007669"/>
    <property type="project" value="TreeGrafter"/>
</dbReference>
<keyword evidence="2" id="KW-0479">Metal-binding</keyword>
<feature type="binding site" evidence="2">
    <location>
        <position position="178"/>
    </location>
    <ligand>
        <name>substrate</name>
    </ligand>
</feature>
<comment type="subunit">
    <text evidence="2">Homodimer.</text>
</comment>
<dbReference type="Gene3D" id="3.40.1180.10">
    <property type="entry name" value="Decaprenyl diphosphate synthase-like"/>
    <property type="match status" value="1"/>
</dbReference>
<dbReference type="KEGG" id="ipo:Ilyop_1774"/>
<evidence type="ECO:0000256" key="1">
    <source>
        <dbReference type="ARBA" id="ARBA00022679"/>
    </source>
</evidence>
<feature type="binding site" evidence="2">
    <location>
        <position position="22"/>
    </location>
    <ligand>
        <name>substrate</name>
    </ligand>
</feature>
<feature type="binding site" evidence="2">
    <location>
        <position position="17"/>
    </location>
    <ligand>
        <name>Mg(2+)</name>
        <dbReference type="ChEBI" id="CHEBI:18420"/>
    </ligand>
</feature>
<feature type="active site" description="Proton acceptor" evidence="2">
    <location>
        <position position="65"/>
    </location>
</feature>
<dbReference type="HAMAP" id="MF_01139">
    <property type="entry name" value="ISPT"/>
    <property type="match status" value="1"/>
</dbReference>
<dbReference type="NCBIfam" id="NF011405">
    <property type="entry name" value="PRK14830.1"/>
    <property type="match status" value="1"/>
</dbReference>
<dbReference type="eggNOG" id="COG0020">
    <property type="taxonomic scope" value="Bacteria"/>
</dbReference>
<evidence type="ECO:0000256" key="2">
    <source>
        <dbReference type="HAMAP-Rule" id="MF_01139"/>
    </source>
</evidence>
<dbReference type="FunFam" id="3.40.1180.10:FF:000001">
    <property type="entry name" value="(2E,6E)-farnesyl-diphosphate-specific ditrans,polycis-undecaprenyl-diphosphate synthase"/>
    <property type="match status" value="1"/>
</dbReference>
<dbReference type="Pfam" id="PF01255">
    <property type="entry name" value="Prenyltransf"/>
    <property type="match status" value="1"/>
</dbReference>
<comment type="similarity">
    <text evidence="2">Belongs to the UPP synthase family.</text>
</comment>
<dbReference type="NCBIfam" id="TIGR00055">
    <property type="entry name" value="uppS"/>
    <property type="match status" value="1"/>
</dbReference>
<comment type="cofactor">
    <cofactor evidence="2">
        <name>Mg(2+)</name>
        <dbReference type="ChEBI" id="CHEBI:18420"/>
    </cofactor>
    <text evidence="2">Binds 2 magnesium ions per subunit.</text>
</comment>
<feature type="binding site" evidence="2">
    <location>
        <position position="34"/>
    </location>
    <ligand>
        <name>substrate</name>
    </ligand>
</feature>
<reference evidence="3 4" key="1">
    <citation type="journal article" date="2010" name="Stand. Genomic Sci.">
        <title>Complete genome sequence of Ilyobacter polytropus type strain (CuHbu1).</title>
        <authorList>
            <person name="Sikorski J."/>
            <person name="Chertkov O."/>
            <person name="Lapidus A."/>
            <person name="Nolan M."/>
            <person name="Lucas S."/>
            <person name="Del Rio T.G."/>
            <person name="Tice H."/>
            <person name="Cheng J.F."/>
            <person name="Tapia R."/>
            <person name="Han C."/>
            <person name="Goodwin L."/>
            <person name="Pitluck S."/>
            <person name="Liolios K."/>
            <person name="Ivanova N."/>
            <person name="Mavromatis K."/>
            <person name="Mikhailova N."/>
            <person name="Pati A."/>
            <person name="Chen A."/>
            <person name="Palaniappan K."/>
            <person name="Land M."/>
            <person name="Hauser L."/>
            <person name="Chang Y.J."/>
            <person name="Jeffries C.D."/>
            <person name="Brambilla E."/>
            <person name="Yasawong M."/>
            <person name="Rohde M."/>
            <person name="Pukall R."/>
            <person name="Spring S."/>
            <person name="Goker M."/>
            <person name="Woyke T."/>
            <person name="Bristow J."/>
            <person name="Eisen J.A."/>
            <person name="Markowitz V."/>
            <person name="Hugenholtz P."/>
            <person name="Kyrpides N.C."/>
            <person name="Klenk H.P."/>
        </authorList>
    </citation>
    <scope>NUCLEOTIDE SEQUENCE [LARGE SCALE GENOMIC DNA]</scope>
    <source>
        <strain evidence="4">ATCC 51220 / DSM 2926 / LMG 16218 / CuHBu1</strain>
    </source>
</reference>
<organism evidence="3 4">
    <name type="scientific">Ilyobacter polytropus (strain ATCC 51220 / DSM 2926 / LMG 16218 / CuHBu1)</name>
    <dbReference type="NCBI Taxonomy" id="572544"/>
    <lineage>
        <taxon>Bacteria</taxon>
        <taxon>Fusobacteriati</taxon>
        <taxon>Fusobacteriota</taxon>
        <taxon>Fusobacteriia</taxon>
        <taxon>Fusobacteriales</taxon>
        <taxon>Fusobacteriaceae</taxon>
        <taxon>Ilyobacter</taxon>
    </lineage>
</organism>
<dbReference type="PANTHER" id="PTHR10291:SF0">
    <property type="entry name" value="DEHYDRODOLICHYL DIPHOSPHATE SYNTHASE 2"/>
    <property type="match status" value="1"/>
</dbReference>
<feature type="binding site" evidence="2">
    <location>
        <begin position="62"/>
        <end position="64"/>
    </location>
    <ligand>
        <name>substrate</name>
    </ligand>
</feature>
<keyword evidence="4" id="KW-1185">Reference proteome</keyword>
<evidence type="ECO:0000313" key="4">
    <source>
        <dbReference type="Proteomes" id="UP000006875"/>
    </source>
</evidence>
<sequence>MSGSEKKIPKHIAIIMDGNGRWAKKRGLPRTMGHRAGAKTLKKILTHAGELGVKYLTVYAFSTENWKRPQNEVDTLMKLFKEYLKNEKKTMMKNGVRLMVSGKKEGVNKELIEEIEKTEKLTEGNDKITLNIAFNYGGRSEIVDAVNKILKDGVTEVTEESFSKYMYRDIPDPELLIRTSGEIRISNFLLWQIAYTELYITELTWPDFDESELEKALNTYMKRDRRFGGLKNEK</sequence>
<gene>
    <name evidence="3" type="ordered locus">Ilyop_1774</name>
</gene>
<proteinExistence type="inferred from homology"/>
<accession>E3H8Z1</accession>
<dbReference type="GO" id="GO:0000287">
    <property type="term" value="F:magnesium ion binding"/>
    <property type="evidence" value="ECO:0007669"/>
    <property type="project" value="UniProtKB-UniRule"/>
</dbReference>
<feature type="binding site" evidence="2">
    <location>
        <position position="68"/>
    </location>
    <ligand>
        <name>substrate</name>
    </ligand>
</feature>
<comment type="function">
    <text evidence="2">Catalyzes the condensation of isopentenyl diphosphate (IPP) with allylic pyrophosphates generating different type of terpenoids.</text>
</comment>
<dbReference type="PROSITE" id="PS01066">
    <property type="entry name" value="UPP_SYNTHASE"/>
    <property type="match status" value="1"/>
</dbReference>
<dbReference type="GO" id="GO:0045547">
    <property type="term" value="F:ditrans,polycis-polyprenyl diphosphate synthase [(2E,6E)-farnesyl diphosphate specific] activity"/>
    <property type="evidence" value="ECO:0007669"/>
    <property type="project" value="TreeGrafter"/>
</dbReference>
<keyword evidence="2" id="KW-0460">Magnesium</keyword>
<dbReference type="SUPFAM" id="SSF64005">
    <property type="entry name" value="Undecaprenyl diphosphate synthase"/>
    <property type="match status" value="1"/>
</dbReference>
<dbReference type="AlphaFoldDB" id="E3H8Z1"/>
<dbReference type="HOGENOM" id="CLU_038505_1_1_0"/>
<feature type="binding site" evidence="2">
    <location>
        <position position="66"/>
    </location>
    <ligand>
        <name>substrate</name>
    </ligand>
</feature>
<protein>
    <recommendedName>
        <fullName evidence="2">Isoprenyl transferase</fullName>
        <ecNumber evidence="2">2.5.1.-</ecNumber>
    </recommendedName>
</protein>
<name>E3H8Z1_ILYPC</name>
<feature type="active site" evidence="2">
    <location>
        <position position="17"/>
    </location>
</feature>
<dbReference type="STRING" id="572544.Ilyop_1774"/>
<keyword evidence="1 2" id="KW-0808">Transferase</keyword>
<dbReference type="InterPro" id="IPR018520">
    <property type="entry name" value="UPP_synth-like_CS"/>
</dbReference>
<dbReference type="RefSeq" id="WP_013388208.1">
    <property type="nucleotide sequence ID" value="NC_014632.1"/>
</dbReference>
<evidence type="ECO:0000313" key="3">
    <source>
        <dbReference type="EMBL" id="ADO83545.1"/>
    </source>
</evidence>
<dbReference type="PANTHER" id="PTHR10291">
    <property type="entry name" value="DEHYDRODOLICHYL DIPHOSPHATE SYNTHASE FAMILY MEMBER"/>
    <property type="match status" value="1"/>
</dbReference>
<dbReference type="EMBL" id="CP002281">
    <property type="protein sequence ID" value="ADO83545.1"/>
    <property type="molecule type" value="Genomic_DNA"/>
</dbReference>
<feature type="binding site" evidence="2">
    <location>
        <begin position="18"/>
        <end position="21"/>
    </location>
    <ligand>
        <name>substrate</name>
    </ligand>
</feature>
<dbReference type="EC" id="2.5.1.-" evidence="2"/>
<feature type="binding site" evidence="2">
    <location>
        <position position="197"/>
    </location>
    <ligand>
        <name>Mg(2+)</name>
        <dbReference type="ChEBI" id="CHEBI:18420"/>
    </ligand>
</feature>
<dbReference type="CDD" id="cd00475">
    <property type="entry name" value="Cis_IPPS"/>
    <property type="match status" value="1"/>
</dbReference>
<dbReference type="Proteomes" id="UP000006875">
    <property type="component" value="Chromosome"/>
</dbReference>
<dbReference type="InterPro" id="IPR001441">
    <property type="entry name" value="UPP_synth-like"/>
</dbReference>